<organism evidence="4 6">
    <name type="scientific">Neisseria macacae ATCC 33926</name>
    <dbReference type="NCBI Taxonomy" id="997348"/>
    <lineage>
        <taxon>Bacteria</taxon>
        <taxon>Pseudomonadati</taxon>
        <taxon>Pseudomonadota</taxon>
        <taxon>Betaproteobacteria</taxon>
        <taxon>Neisseriales</taxon>
        <taxon>Neisseriaceae</taxon>
        <taxon>Neisseria</taxon>
    </lineage>
</organism>
<feature type="domain" description="AMP-dependent synthetase/ligase" evidence="2">
    <location>
        <begin position="20"/>
        <end position="313"/>
    </location>
</feature>
<dbReference type="GO" id="GO:0006631">
    <property type="term" value="P:fatty acid metabolic process"/>
    <property type="evidence" value="ECO:0007669"/>
    <property type="project" value="TreeGrafter"/>
</dbReference>
<reference evidence="5 7" key="2">
    <citation type="submission" date="2022-03" db="EMBL/GenBank/DDBJ databases">
        <title>Genome sequencing of Neisseria macacae.</title>
        <authorList>
            <person name="Baek M.-G."/>
        </authorList>
    </citation>
    <scope>NUCLEOTIDE SEQUENCE [LARGE SCALE GENOMIC DNA]</scope>
    <source>
        <strain evidence="5 7">ATCC 33926</strain>
    </source>
</reference>
<dbReference type="SUPFAM" id="SSF56801">
    <property type="entry name" value="Acetyl-CoA synthetase-like"/>
    <property type="match status" value="1"/>
</dbReference>
<evidence type="ECO:0000313" key="5">
    <source>
        <dbReference type="EMBL" id="UNV85760.1"/>
    </source>
</evidence>
<dbReference type="SUPFAM" id="SSF54637">
    <property type="entry name" value="Thioesterase/thiol ester dehydrase-isomerase"/>
    <property type="match status" value="1"/>
</dbReference>
<evidence type="ECO:0000256" key="1">
    <source>
        <dbReference type="ARBA" id="ARBA00006432"/>
    </source>
</evidence>
<dbReference type="InterPro" id="IPR054545">
    <property type="entry name" value="ApeI-like"/>
</dbReference>
<name>A0AA36XJZ9_9NEIS</name>
<keyword evidence="7" id="KW-1185">Reference proteome</keyword>
<accession>A0AA36XJZ9</accession>
<dbReference type="Gene3D" id="3.30.300.30">
    <property type="match status" value="1"/>
</dbReference>
<dbReference type="InterPro" id="IPR029069">
    <property type="entry name" value="HotDog_dom_sf"/>
</dbReference>
<dbReference type="AlphaFoldDB" id="A0AA36XJZ9"/>
<proteinExistence type="inferred from homology"/>
<evidence type="ECO:0000313" key="4">
    <source>
        <dbReference type="EMBL" id="EGQ76365.1"/>
    </source>
</evidence>
<evidence type="ECO:0000259" key="3">
    <source>
        <dbReference type="Pfam" id="PF22818"/>
    </source>
</evidence>
<dbReference type="GO" id="GO:0031956">
    <property type="term" value="F:medium-chain fatty acid-CoA ligase activity"/>
    <property type="evidence" value="ECO:0007669"/>
    <property type="project" value="TreeGrafter"/>
</dbReference>
<protein>
    <submittedName>
        <fullName evidence="4">AMP-binding enzyme family protein</fullName>
    </submittedName>
    <submittedName>
        <fullName evidence="5">AMP-binding protein</fullName>
    </submittedName>
</protein>
<dbReference type="InterPro" id="IPR045851">
    <property type="entry name" value="AMP-bd_C_sf"/>
</dbReference>
<dbReference type="Proteomes" id="UP000829455">
    <property type="component" value="Chromosome"/>
</dbReference>
<dbReference type="InterPro" id="IPR042099">
    <property type="entry name" value="ANL_N_sf"/>
</dbReference>
<sequence>MHLTQILSPDLPQQDLIATHPNWTRADFNRAVFRLSGRLKTANAQTTALWFDDAALFACAVLAVWHSGGRVLLLPNLARDNLDWGRTADVFLTDSEDLQSKLGCQTEQRDESGQTLDVQSNPPVWHLPDLLAHTPPENPTPAPENHLIPDHAEAWLKTSGSSGEAQVIVKTAAQMQAEALMLADALPFGRGGETVIGSVIPQHLYGFTFRFALALTMGWPMERRQAVYPENLLASTAAHEKVVWIASPAVLNRLGENRNWQSIGHKIAGIVSAGGALPEATADLLEQAAVRPFEVYGSTETGVIASRRESREWRPFAGVEIGQNEEGALWASSPWSPERRQTADLIEPQPDGFLLLGRQDRIIKFEDKRVSLTQIEHELLRHPWIADAHCGRHPQHQRIAIWAALNADGIAALRDQGRAAVADALKRHLAATQDTIALPRYWRFADSLPRNAQAKIAAADFQTAFTVAQTSPVWSKTSSEEETAAETFIGRVPLDLVYFGGHFATFPLVPGVVELQWVRDLAARHPWGRQRVVRVENLKYQQFVRPHDEVSVELKYDEAKNKLSFKVSNGDNPCASGRIVFEVV</sequence>
<dbReference type="EMBL" id="CP094241">
    <property type="protein sequence ID" value="UNV85760.1"/>
    <property type="molecule type" value="Genomic_DNA"/>
</dbReference>
<comment type="similarity">
    <text evidence="1">Belongs to the ATP-dependent AMP-binding enzyme family.</text>
</comment>
<dbReference type="PANTHER" id="PTHR43201:SF8">
    <property type="entry name" value="ACYL-COA SYNTHETASE FAMILY MEMBER 3"/>
    <property type="match status" value="1"/>
</dbReference>
<dbReference type="EMBL" id="AFQE01000097">
    <property type="protein sequence ID" value="EGQ76365.1"/>
    <property type="molecule type" value="Genomic_DNA"/>
</dbReference>
<dbReference type="PANTHER" id="PTHR43201">
    <property type="entry name" value="ACYL-COA SYNTHETASE"/>
    <property type="match status" value="1"/>
</dbReference>
<dbReference type="Pfam" id="PF22818">
    <property type="entry name" value="ApeI-like"/>
    <property type="match status" value="1"/>
</dbReference>
<feature type="domain" description="ApeI dehydratase-like" evidence="3">
    <location>
        <begin position="486"/>
        <end position="578"/>
    </location>
</feature>
<dbReference type="Gene3D" id="3.40.50.12780">
    <property type="entry name" value="N-terminal domain of ligase-like"/>
    <property type="match status" value="1"/>
</dbReference>
<dbReference type="Gene3D" id="3.10.129.10">
    <property type="entry name" value="Hotdog Thioesterase"/>
    <property type="match status" value="1"/>
</dbReference>
<evidence type="ECO:0000259" key="2">
    <source>
        <dbReference type="Pfam" id="PF00501"/>
    </source>
</evidence>
<reference evidence="4 6" key="1">
    <citation type="submission" date="2011-05" db="EMBL/GenBank/DDBJ databases">
        <authorList>
            <person name="Muzny D."/>
            <person name="Qin X."/>
            <person name="Deng J."/>
            <person name="Jiang H."/>
            <person name="Liu Y."/>
            <person name="Qu J."/>
            <person name="Song X.-Z."/>
            <person name="Zhang L."/>
            <person name="Thornton R."/>
            <person name="Coyle M."/>
            <person name="Francisco L."/>
            <person name="Jackson L."/>
            <person name="Javaid M."/>
            <person name="Korchina V."/>
            <person name="Kovar C."/>
            <person name="Mata R."/>
            <person name="Mathew T."/>
            <person name="Ngo R."/>
            <person name="Nguyen L."/>
            <person name="Nguyen N."/>
            <person name="Okwuonu G."/>
            <person name="Ongeri F."/>
            <person name="Pham C."/>
            <person name="Simmons D."/>
            <person name="Wilczek-Boney K."/>
            <person name="Hale W."/>
            <person name="Jakkamsetti A."/>
            <person name="Pham P."/>
            <person name="Ruth R."/>
            <person name="San Lucas F."/>
            <person name="Warren J."/>
            <person name="Zhang J."/>
            <person name="Zhao Z."/>
            <person name="Zhou C."/>
            <person name="Zhu D."/>
            <person name="Lee S."/>
            <person name="Bess C."/>
            <person name="Blankenburg K."/>
            <person name="Forbes L."/>
            <person name="Fu Q."/>
            <person name="Gubbala S."/>
            <person name="Hirani K."/>
            <person name="Jayaseelan J.C."/>
            <person name="Lara F."/>
            <person name="Munidasa M."/>
            <person name="Palculict T."/>
            <person name="Patil S."/>
            <person name="Pu L.-L."/>
            <person name="Saada N."/>
            <person name="Tang L."/>
            <person name="Weissenberger G."/>
            <person name="Zhu Y."/>
            <person name="Hemphill L."/>
            <person name="Shang Y."/>
            <person name="Youmans B."/>
            <person name="Ayvaz T."/>
            <person name="Ross M."/>
            <person name="Santibanez J."/>
            <person name="Aqrawi P."/>
            <person name="Gross S."/>
            <person name="Joshi V."/>
            <person name="Fowler G."/>
            <person name="Nazareth L."/>
            <person name="Reid J."/>
            <person name="Worley K."/>
            <person name="Petrosino J."/>
            <person name="Highlander S."/>
            <person name="Gibbs R."/>
        </authorList>
    </citation>
    <scope>NUCLEOTIDE SEQUENCE [LARGE SCALE GENOMIC DNA]</scope>
    <source>
        <strain evidence="4 6">ATCC 33926</strain>
    </source>
</reference>
<dbReference type="InterPro" id="IPR000873">
    <property type="entry name" value="AMP-dep_synth/lig_dom"/>
</dbReference>
<dbReference type="Proteomes" id="UP000004982">
    <property type="component" value="Unassembled WGS sequence"/>
</dbReference>
<gene>
    <name evidence="4" type="ORF">HMPREF9418_2008</name>
    <name evidence="5" type="ORF">MON40_04415</name>
</gene>
<dbReference type="Pfam" id="PF00501">
    <property type="entry name" value="AMP-binding"/>
    <property type="match status" value="1"/>
</dbReference>
<dbReference type="RefSeq" id="WP_003779122.1">
    <property type="nucleotide sequence ID" value="NZ_CP094241.1"/>
</dbReference>
<evidence type="ECO:0000313" key="6">
    <source>
        <dbReference type="Proteomes" id="UP000004982"/>
    </source>
</evidence>
<evidence type="ECO:0000313" key="7">
    <source>
        <dbReference type="Proteomes" id="UP000829455"/>
    </source>
</evidence>